<name>A0A9N9EVU7_FUNMO</name>
<reference evidence="1" key="1">
    <citation type="submission" date="2021-06" db="EMBL/GenBank/DDBJ databases">
        <authorList>
            <person name="Kallberg Y."/>
            <person name="Tangrot J."/>
            <person name="Rosling A."/>
        </authorList>
    </citation>
    <scope>NUCLEOTIDE SEQUENCE</scope>
    <source>
        <strain evidence="1">87-6 pot B 2015</strain>
    </source>
</reference>
<comment type="caution">
    <text evidence="1">The sequence shown here is derived from an EMBL/GenBank/DDBJ whole genome shotgun (WGS) entry which is preliminary data.</text>
</comment>
<sequence>MSEEYYPGYTSICSYIRNRKEKCSFREFVDLYQEVIIESPPNTDNWNGIEVAWKTRFLRNIKDIIPEKVFSDRLAQVMVVALLVNDRLTLEYLVKSETSNKSLMYYWQNIVNEKEQKSVINNHISGSLKILDATAKYNANTIVSKVSNPREIDTDASLPNERLEDEVDVFFQSSQTECNDDDNSKSRKMHVYDYEKFEKSFAKLDDSNKWTLTTGTVVEDAIYKFGLRCKYEHLAHSFVLDPDDDTYLKENVFTESELREIRHFQVKETPMMPLDLTKYLNSFNLKTTSEIRKQIFIPDKIDQDFNRSRDFDRDWIRNTIYNLYVITSFILRLDTKFAPQFHRLQEYESNTLTTDHLELWILVHVWSFTDKVFNELEEVKVVRGESCSLSSSARKNRERTVPGTADMKRKALGRKGDMIIRKITVEFGCAEAGRQFEGENGTKLLRERGLKMPKMMKDMFRHLCETFNQDDHKTRQLETIGFLHAGLMMVLLRLDSPAGYVCRVSRSKSFSIATNIKKFGKTLPLISLTWKAKKIVENMISLIEQTNETDEDQLQSLQDVYDITPLSPRKRKKVDLPTCLDTPTKPSKRVKEIPHDLLGPPPPFNLLPSIVSCPDPQCEGENKVTAKFCSDCGKPLME</sequence>
<protein>
    <submittedName>
        <fullName evidence="1">15480_t:CDS:1</fullName>
    </submittedName>
</protein>
<gene>
    <name evidence="1" type="ORF">FMOSSE_LOCUS13622</name>
</gene>
<dbReference type="AlphaFoldDB" id="A0A9N9EVU7"/>
<evidence type="ECO:0000313" key="2">
    <source>
        <dbReference type="Proteomes" id="UP000789375"/>
    </source>
</evidence>
<keyword evidence="2" id="KW-1185">Reference proteome</keyword>
<proteinExistence type="predicted"/>
<accession>A0A9N9EVU7</accession>
<evidence type="ECO:0000313" key="1">
    <source>
        <dbReference type="EMBL" id="CAG8696730.1"/>
    </source>
</evidence>
<dbReference type="EMBL" id="CAJVPP010008411">
    <property type="protein sequence ID" value="CAG8696730.1"/>
    <property type="molecule type" value="Genomic_DNA"/>
</dbReference>
<organism evidence="1 2">
    <name type="scientific">Funneliformis mosseae</name>
    <name type="common">Endomycorrhizal fungus</name>
    <name type="synonym">Glomus mosseae</name>
    <dbReference type="NCBI Taxonomy" id="27381"/>
    <lineage>
        <taxon>Eukaryota</taxon>
        <taxon>Fungi</taxon>
        <taxon>Fungi incertae sedis</taxon>
        <taxon>Mucoromycota</taxon>
        <taxon>Glomeromycotina</taxon>
        <taxon>Glomeromycetes</taxon>
        <taxon>Glomerales</taxon>
        <taxon>Glomeraceae</taxon>
        <taxon>Funneliformis</taxon>
    </lineage>
</organism>
<dbReference type="Proteomes" id="UP000789375">
    <property type="component" value="Unassembled WGS sequence"/>
</dbReference>